<gene>
    <name evidence="1" type="ORF">DPMN_032232</name>
</gene>
<evidence type="ECO:0000313" key="1">
    <source>
        <dbReference type="EMBL" id="KAH3869074.1"/>
    </source>
</evidence>
<dbReference type="InterPro" id="IPR046341">
    <property type="entry name" value="SET_dom_sf"/>
</dbReference>
<dbReference type="Proteomes" id="UP000828390">
    <property type="component" value="Unassembled WGS sequence"/>
</dbReference>
<accession>A0A9D4M3K2</accession>
<reference evidence="1" key="1">
    <citation type="journal article" date="2019" name="bioRxiv">
        <title>The Genome of the Zebra Mussel, Dreissena polymorpha: A Resource for Invasive Species Research.</title>
        <authorList>
            <person name="McCartney M.A."/>
            <person name="Auch B."/>
            <person name="Kono T."/>
            <person name="Mallez S."/>
            <person name="Zhang Y."/>
            <person name="Obille A."/>
            <person name="Becker A."/>
            <person name="Abrahante J.E."/>
            <person name="Garbe J."/>
            <person name="Badalamenti J.P."/>
            <person name="Herman A."/>
            <person name="Mangelson H."/>
            <person name="Liachko I."/>
            <person name="Sullivan S."/>
            <person name="Sone E.D."/>
            <person name="Koren S."/>
            <person name="Silverstein K.A.T."/>
            <person name="Beckman K.B."/>
            <person name="Gohl D.M."/>
        </authorList>
    </citation>
    <scope>NUCLEOTIDE SEQUENCE</scope>
    <source>
        <strain evidence="1">Duluth1</strain>
        <tissue evidence="1">Whole animal</tissue>
    </source>
</reference>
<keyword evidence="2" id="KW-1185">Reference proteome</keyword>
<dbReference type="AlphaFoldDB" id="A0A9D4M3K2"/>
<sequence length="79" mass="8670">MGAIAETDVDYGRIFGPFPAVGHIPPTHFIGYLTSDEKSVTGDFKVDLNIGNQGNMWMAYAQPARTVDEQNTEAYMKDG</sequence>
<reference evidence="1" key="2">
    <citation type="submission" date="2020-11" db="EMBL/GenBank/DDBJ databases">
        <authorList>
            <person name="McCartney M.A."/>
            <person name="Auch B."/>
            <person name="Kono T."/>
            <person name="Mallez S."/>
            <person name="Becker A."/>
            <person name="Gohl D.M."/>
            <person name="Silverstein K.A.T."/>
            <person name="Koren S."/>
            <person name="Bechman K.B."/>
            <person name="Herman A."/>
            <person name="Abrahante J.E."/>
            <person name="Garbe J."/>
        </authorList>
    </citation>
    <scope>NUCLEOTIDE SEQUENCE</scope>
    <source>
        <strain evidence="1">Duluth1</strain>
        <tissue evidence="1">Whole animal</tissue>
    </source>
</reference>
<evidence type="ECO:0000313" key="2">
    <source>
        <dbReference type="Proteomes" id="UP000828390"/>
    </source>
</evidence>
<dbReference type="Gene3D" id="2.170.270.10">
    <property type="entry name" value="SET domain"/>
    <property type="match status" value="1"/>
</dbReference>
<comment type="caution">
    <text evidence="1">The sequence shown here is derived from an EMBL/GenBank/DDBJ whole genome shotgun (WGS) entry which is preliminary data.</text>
</comment>
<dbReference type="EMBL" id="JAIWYP010000002">
    <property type="protein sequence ID" value="KAH3869074.1"/>
    <property type="molecule type" value="Genomic_DNA"/>
</dbReference>
<name>A0A9D4M3K2_DREPO</name>
<proteinExistence type="predicted"/>
<protein>
    <submittedName>
        <fullName evidence="1">Uncharacterized protein</fullName>
    </submittedName>
</protein>
<organism evidence="1 2">
    <name type="scientific">Dreissena polymorpha</name>
    <name type="common">Zebra mussel</name>
    <name type="synonym">Mytilus polymorpha</name>
    <dbReference type="NCBI Taxonomy" id="45954"/>
    <lineage>
        <taxon>Eukaryota</taxon>
        <taxon>Metazoa</taxon>
        <taxon>Spiralia</taxon>
        <taxon>Lophotrochozoa</taxon>
        <taxon>Mollusca</taxon>
        <taxon>Bivalvia</taxon>
        <taxon>Autobranchia</taxon>
        <taxon>Heteroconchia</taxon>
        <taxon>Euheterodonta</taxon>
        <taxon>Imparidentia</taxon>
        <taxon>Neoheterodontei</taxon>
        <taxon>Myida</taxon>
        <taxon>Dreissenoidea</taxon>
        <taxon>Dreissenidae</taxon>
        <taxon>Dreissena</taxon>
    </lineage>
</organism>